<dbReference type="CDD" id="cd07328">
    <property type="entry name" value="M48_Ste24p_like"/>
    <property type="match status" value="1"/>
</dbReference>
<dbReference type="Gene3D" id="3.30.2010.10">
    <property type="entry name" value="Metalloproteases ('zincins'), catalytic domain"/>
    <property type="match status" value="1"/>
</dbReference>
<proteinExistence type="predicted"/>
<evidence type="ECO:0000256" key="1">
    <source>
        <dbReference type="ARBA" id="ARBA00001947"/>
    </source>
</evidence>
<keyword evidence="4" id="KW-0645">Protease</keyword>
<keyword evidence="9 12" id="KW-1133">Transmembrane helix</keyword>
<evidence type="ECO:0000256" key="6">
    <source>
        <dbReference type="ARBA" id="ARBA00022723"/>
    </source>
</evidence>
<dbReference type="EMBL" id="CP154858">
    <property type="protein sequence ID" value="XDT73953.1"/>
    <property type="molecule type" value="Genomic_DNA"/>
</dbReference>
<dbReference type="PANTHER" id="PTHR43221">
    <property type="entry name" value="PROTEASE HTPX"/>
    <property type="match status" value="1"/>
</dbReference>
<evidence type="ECO:0000256" key="8">
    <source>
        <dbReference type="ARBA" id="ARBA00022833"/>
    </source>
</evidence>
<keyword evidence="3" id="KW-1003">Cell membrane</keyword>
<keyword evidence="11 12" id="KW-0472">Membrane</keyword>
<keyword evidence="5 12" id="KW-0812">Transmembrane</keyword>
<name>A0AB39V0X5_9GAMM</name>
<protein>
    <submittedName>
        <fullName evidence="14">M48 family metalloprotease</fullName>
        <ecNumber evidence="14">3.4.24.-</ecNumber>
    </submittedName>
</protein>
<keyword evidence="7 14" id="KW-0378">Hydrolase</keyword>
<evidence type="ECO:0000256" key="9">
    <source>
        <dbReference type="ARBA" id="ARBA00022989"/>
    </source>
</evidence>
<dbReference type="GO" id="GO:0046872">
    <property type="term" value="F:metal ion binding"/>
    <property type="evidence" value="ECO:0007669"/>
    <property type="project" value="UniProtKB-KW"/>
</dbReference>
<feature type="domain" description="Peptidase M48" evidence="13">
    <location>
        <begin position="121"/>
        <end position="336"/>
    </location>
</feature>
<evidence type="ECO:0000256" key="7">
    <source>
        <dbReference type="ARBA" id="ARBA00022801"/>
    </source>
</evidence>
<sequence>MDRDTFNRMVTRYRAMARVNPEAYERAVRKVVREGYLLIGVLMVLGLGLLGGVTLMALVSPLLLVLLFKLKVGFLLIPVLWAVIRSLFVRYPPPEGYPLSRASAPALFETLDGLQQQLDTPRVNQVLLIPDFNAFIAVEPRFGWFGPPRVTLSLGLELLMSTSEAQARSVLAHELGHLTRRNWSLDRRVYWLRRTWSRLYDYFDRQQGWSTAPIRKALENYVPRLQAITHAAAQREEYKADSVSARLTTPGDAASALTVVNVLEPYLREYYWERFGRQAVRASRPKMGAWAGLSTFWRSETLPGPVFRRLLNQALHNETDVLDTHPCLADRLKHLGQPPGFVLADRTAAEAWLSPCLNEIVSHFDRLWWDAVQDRWTAAHEAGKQAREALHALLRGRRWHELSVQELREAVPHLEALCQDDAVRRVSEVLYRHDPSDADNRLRLTRLQARDNEPACLQTARTLLEDVERATEACYWVVFYLKGLDHIHPEQQWWEGQWQAASERAVALEAAFENLQPSDTIVVPDLPPGALEEIRSFAARLPDARQLWIARRILPEFGQVPCYLLVVRPRNGFVETEELAAQIAQAIPLSCRLHVLSEDMKPAQLVKPLCRAVIDQGVPLK</sequence>
<evidence type="ECO:0000256" key="10">
    <source>
        <dbReference type="ARBA" id="ARBA00023049"/>
    </source>
</evidence>
<dbReference type="PANTHER" id="PTHR43221:SF1">
    <property type="entry name" value="PROTEASE HTPX"/>
    <property type="match status" value="1"/>
</dbReference>
<evidence type="ECO:0000259" key="13">
    <source>
        <dbReference type="Pfam" id="PF01435"/>
    </source>
</evidence>
<keyword evidence="8" id="KW-0862">Zinc</keyword>
<dbReference type="GO" id="GO:0004222">
    <property type="term" value="F:metalloendopeptidase activity"/>
    <property type="evidence" value="ECO:0007669"/>
    <property type="project" value="InterPro"/>
</dbReference>
<evidence type="ECO:0000256" key="2">
    <source>
        <dbReference type="ARBA" id="ARBA00004651"/>
    </source>
</evidence>
<dbReference type="Pfam" id="PF01435">
    <property type="entry name" value="Peptidase_M48"/>
    <property type="match status" value="1"/>
</dbReference>
<dbReference type="KEGG" id="tcd:AAIA72_08275"/>
<comment type="cofactor">
    <cofactor evidence="1">
        <name>Zn(2+)</name>
        <dbReference type="ChEBI" id="CHEBI:29105"/>
    </cofactor>
</comment>
<evidence type="ECO:0000256" key="11">
    <source>
        <dbReference type="ARBA" id="ARBA00023136"/>
    </source>
</evidence>
<dbReference type="GO" id="GO:0005886">
    <property type="term" value="C:plasma membrane"/>
    <property type="evidence" value="ECO:0007669"/>
    <property type="project" value="UniProtKB-SubCell"/>
</dbReference>
<accession>A0AB39V0X5</accession>
<dbReference type="GO" id="GO:0006508">
    <property type="term" value="P:proteolysis"/>
    <property type="evidence" value="ECO:0007669"/>
    <property type="project" value="UniProtKB-KW"/>
</dbReference>
<dbReference type="InterPro" id="IPR001915">
    <property type="entry name" value="Peptidase_M48"/>
</dbReference>
<evidence type="ECO:0000256" key="12">
    <source>
        <dbReference type="SAM" id="Phobius"/>
    </source>
</evidence>
<keyword evidence="10 14" id="KW-0482">Metalloprotease</keyword>
<dbReference type="EC" id="3.4.24.-" evidence="14"/>
<organism evidence="14">
    <name type="scientific">Thermohahella caldifontis</name>
    <dbReference type="NCBI Taxonomy" id="3142973"/>
    <lineage>
        <taxon>Bacteria</taxon>
        <taxon>Pseudomonadati</taxon>
        <taxon>Pseudomonadota</taxon>
        <taxon>Gammaproteobacteria</taxon>
        <taxon>Oceanospirillales</taxon>
        <taxon>Hahellaceae</taxon>
        <taxon>Thermohahella</taxon>
    </lineage>
</organism>
<evidence type="ECO:0000256" key="5">
    <source>
        <dbReference type="ARBA" id="ARBA00022692"/>
    </source>
</evidence>
<reference evidence="14" key="1">
    <citation type="submission" date="2024-05" db="EMBL/GenBank/DDBJ databases">
        <title>Genome sequencing of novel strain.</title>
        <authorList>
            <person name="Ganbat D."/>
            <person name="Ganbat S."/>
            <person name="Lee S.-J."/>
        </authorList>
    </citation>
    <scope>NUCLEOTIDE SEQUENCE</scope>
    <source>
        <strain evidence="14">SMD15-11</strain>
    </source>
</reference>
<dbReference type="RefSeq" id="WP_369602927.1">
    <property type="nucleotide sequence ID" value="NZ_CP154858.1"/>
</dbReference>
<evidence type="ECO:0000313" key="14">
    <source>
        <dbReference type="EMBL" id="XDT73953.1"/>
    </source>
</evidence>
<dbReference type="InterPro" id="IPR050083">
    <property type="entry name" value="HtpX_protease"/>
</dbReference>
<feature type="transmembrane region" description="Helical" evidence="12">
    <location>
        <begin position="36"/>
        <end position="58"/>
    </location>
</feature>
<keyword evidence="6" id="KW-0479">Metal-binding</keyword>
<comment type="subcellular location">
    <subcellularLocation>
        <location evidence="2">Cell membrane</location>
        <topology evidence="2">Multi-pass membrane protein</topology>
    </subcellularLocation>
</comment>
<dbReference type="AlphaFoldDB" id="A0AB39V0X5"/>
<evidence type="ECO:0000256" key="4">
    <source>
        <dbReference type="ARBA" id="ARBA00022670"/>
    </source>
</evidence>
<gene>
    <name evidence="14" type="ORF">AAIA72_08275</name>
</gene>
<evidence type="ECO:0000256" key="3">
    <source>
        <dbReference type="ARBA" id="ARBA00022475"/>
    </source>
</evidence>